<dbReference type="SUPFAM" id="SSF52087">
    <property type="entry name" value="CRAL/TRIO domain"/>
    <property type="match status" value="1"/>
</dbReference>
<keyword evidence="3" id="KW-1185">Reference proteome</keyword>
<dbReference type="GO" id="GO:1902936">
    <property type="term" value="F:phosphatidylinositol bisphosphate binding"/>
    <property type="evidence" value="ECO:0007669"/>
    <property type="project" value="TreeGrafter"/>
</dbReference>
<dbReference type="SMART" id="SM00516">
    <property type="entry name" value="SEC14"/>
    <property type="match status" value="1"/>
</dbReference>
<dbReference type="PROSITE" id="PS50191">
    <property type="entry name" value="CRAL_TRIO"/>
    <property type="match status" value="1"/>
</dbReference>
<sequence>MDSVENSLLNVTPAVIHNVRKLYGLDDQRRLDEAIKILEDWIEKQPHIVKKDFAKRFLETAIITCKGSIEKAKRQIDFLCTMKTMVPKFFEKHNLKSDLKTILEKIWVIPLPQMSDDYYRLILIKTFDNELSLELILQYFQYILILAEYIRAHDYVQGFTIIIDYRDVNMFNLITRLTTPDVQPFLNVLIKGYGGRFNSLHIITESKAVEILVSTVKQLISEKLGKRIQVHKNLEELYEVVPKDLLPEEYGGKLKSYYKMQATPIASPAKKHLNWWRNSSSEKHIENLKIMSKACTDESKRNTEKFNEEYMGMPGTFRNLTVD</sequence>
<gene>
    <name evidence="2" type="ORF">HW555_011174</name>
</gene>
<dbReference type="GO" id="GO:0016020">
    <property type="term" value="C:membrane"/>
    <property type="evidence" value="ECO:0007669"/>
    <property type="project" value="TreeGrafter"/>
</dbReference>
<dbReference type="CDD" id="cd00170">
    <property type="entry name" value="SEC14"/>
    <property type="match status" value="1"/>
</dbReference>
<evidence type="ECO:0000313" key="2">
    <source>
        <dbReference type="EMBL" id="KAF9409459.1"/>
    </source>
</evidence>
<dbReference type="AlphaFoldDB" id="A0A835KZ35"/>
<dbReference type="PANTHER" id="PTHR10174">
    <property type="entry name" value="ALPHA-TOCOPHEROL TRANSFER PROTEIN-RELATED"/>
    <property type="match status" value="1"/>
</dbReference>
<evidence type="ECO:0000259" key="1">
    <source>
        <dbReference type="PROSITE" id="PS50191"/>
    </source>
</evidence>
<accession>A0A835KZ35</accession>
<dbReference type="PANTHER" id="PTHR10174:SF224">
    <property type="entry name" value="RETINOL-BINDING PROTEIN PINTA"/>
    <property type="match status" value="1"/>
</dbReference>
<protein>
    <recommendedName>
        <fullName evidence="1">CRAL-TRIO domain-containing protein</fullName>
    </recommendedName>
</protein>
<reference evidence="2" key="1">
    <citation type="submission" date="2020-08" db="EMBL/GenBank/DDBJ databases">
        <title>Spodoptera exigua strain:BAW_Kor-Di-RS1 Genome sequencing and assembly.</title>
        <authorList>
            <person name="Kim J."/>
            <person name="Nam H.Y."/>
            <person name="Kwon M."/>
            <person name="Choi J.H."/>
            <person name="Cho S.R."/>
            <person name="Kim G.-H."/>
        </authorList>
    </citation>
    <scope>NUCLEOTIDE SEQUENCE</scope>
    <source>
        <strain evidence="2">BAW_Kor-Di-RS1</strain>
        <tissue evidence="2">Whole-body</tissue>
    </source>
</reference>
<proteinExistence type="predicted"/>
<comment type="caution">
    <text evidence="2">The sequence shown here is derived from an EMBL/GenBank/DDBJ whole genome shotgun (WGS) entry which is preliminary data.</text>
</comment>
<dbReference type="InterPro" id="IPR036865">
    <property type="entry name" value="CRAL-TRIO_dom_sf"/>
</dbReference>
<dbReference type="Pfam" id="PF00650">
    <property type="entry name" value="CRAL_TRIO"/>
    <property type="match status" value="1"/>
</dbReference>
<dbReference type="InterPro" id="IPR001251">
    <property type="entry name" value="CRAL-TRIO_dom"/>
</dbReference>
<name>A0A835KZ35_SPOEX</name>
<dbReference type="Proteomes" id="UP000648187">
    <property type="component" value="Unassembled WGS sequence"/>
</dbReference>
<evidence type="ECO:0000313" key="3">
    <source>
        <dbReference type="Proteomes" id="UP000648187"/>
    </source>
</evidence>
<dbReference type="EMBL" id="JACKWZ010000317">
    <property type="protein sequence ID" value="KAF9409459.1"/>
    <property type="molecule type" value="Genomic_DNA"/>
</dbReference>
<organism evidence="2 3">
    <name type="scientific">Spodoptera exigua</name>
    <name type="common">Beet armyworm</name>
    <name type="synonym">Noctua fulgens</name>
    <dbReference type="NCBI Taxonomy" id="7107"/>
    <lineage>
        <taxon>Eukaryota</taxon>
        <taxon>Metazoa</taxon>
        <taxon>Ecdysozoa</taxon>
        <taxon>Arthropoda</taxon>
        <taxon>Hexapoda</taxon>
        <taxon>Insecta</taxon>
        <taxon>Pterygota</taxon>
        <taxon>Neoptera</taxon>
        <taxon>Endopterygota</taxon>
        <taxon>Lepidoptera</taxon>
        <taxon>Glossata</taxon>
        <taxon>Ditrysia</taxon>
        <taxon>Noctuoidea</taxon>
        <taxon>Noctuidae</taxon>
        <taxon>Amphipyrinae</taxon>
        <taxon>Spodoptera</taxon>
    </lineage>
</organism>
<dbReference type="Gene3D" id="3.40.525.10">
    <property type="entry name" value="CRAL-TRIO lipid binding domain"/>
    <property type="match status" value="1"/>
</dbReference>
<feature type="domain" description="CRAL-TRIO" evidence="1">
    <location>
        <begin position="50"/>
        <end position="258"/>
    </location>
</feature>